<dbReference type="PANTHER" id="PTHR30576">
    <property type="entry name" value="COLANIC BIOSYNTHESIS UDP-GLUCOSE LIPID CARRIER TRANSFERASE"/>
    <property type="match status" value="1"/>
</dbReference>
<dbReference type="Proteomes" id="UP001501153">
    <property type="component" value="Unassembled WGS sequence"/>
</dbReference>
<feature type="transmembrane region" description="Helical" evidence="2">
    <location>
        <begin position="155"/>
        <end position="176"/>
    </location>
</feature>
<keyword evidence="2" id="KW-0812">Transmembrane</keyword>
<keyword evidence="5" id="KW-1185">Reference proteome</keyword>
<dbReference type="PANTHER" id="PTHR30576:SF0">
    <property type="entry name" value="UNDECAPRENYL-PHOSPHATE N-ACETYLGALACTOSAMINYL 1-PHOSPHATE TRANSFERASE-RELATED"/>
    <property type="match status" value="1"/>
</dbReference>
<evidence type="ECO:0000256" key="2">
    <source>
        <dbReference type="SAM" id="Phobius"/>
    </source>
</evidence>
<reference evidence="5" key="1">
    <citation type="journal article" date="2019" name="Int. J. Syst. Evol. Microbiol.">
        <title>The Global Catalogue of Microorganisms (GCM) 10K type strain sequencing project: providing services to taxonomists for standard genome sequencing and annotation.</title>
        <authorList>
            <consortium name="The Broad Institute Genomics Platform"/>
            <consortium name="The Broad Institute Genome Sequencing Center for Infectious Disease"/>
            <person name="Wu L."/>
            <person name="Ma J."/>
        </authorList>
    </citation>
    <scope>NUCLEOTIDE SEQUENCE [LARGE SCALE GENOMIC DNA]</scope>
    <source>
        <strain evidence="5">JCM 17923</strain>
    </source>
</reference>
<sequence length="396" mass="44170">MSLNPELPNRIAVLLLASDEADAQRIQQEFAQELAVEVLTDPAQAQARCAQAPLPHTAILNAADPASVMGLRLVRLLKDELQVAQPILWLVKKAPTAALRKVLLERPGSEVFSISSDQERLLTRLHFLARPKPLPVDGSSPYALRMPLAKRVMDVVCAAGALLLLSPMLLVIAALIKLESKGPVFYYSYRVGAGYRIFKFWKLRSMRSDADKMLDAVKNLNQYQPAAAAEVSQPQSELCATCRANGTACQQQLIDQHGQLICEQQYRARKKASQGPAFIKIANDPRVTRLGRFLRNTSIDELPQLFNVLCGDMSLVGNRPLPLYEAEQLLTDGYSRRFIAPAGITGLWQVSRRGKSDMSEEERKALDLEYARDYSMKKDLEIILKTFPALFQKENV</sequence>
<keyword evidence="2" id="KW-1133">Transmembrane helix</keyword>
<proteinExistence type="inferred from homology"/>
<comment type="similarity">
    <text evidence="1">Belongs to the bacterial sugar transferase family.</text>
</comment>
<dbReference type="EMBL" id="BAABGZ010000002">
    <property type="protein sequence ID" value="GAA4346053.1"/>
    <property type="molecule type" value="Genomic_DNA"/>
</dbReference>
<protein>
    <recommendedName>
        <fullName evidence="3">Bacterial sugar transferase domain-containing protein</fullName>
    </recommendedName>
</protein>
<keyword evidence="2" id="KW-0472">Membrane</keyword>
<evidence type="ECO:0000259" key="3">
    <source>
        <dbReference type="Pfam" id="PF02397"/>
    </source>
</evidence>
<dbReference type="RefSeq" id="WP_345232650.1">
    <property type="nucleotide sequence ID" value="NZ_BAABGZ010000002.1"/>
</dbReference>
<comment type="caution">
    <text evidence="4">The sequence shown here is derived from an EMBL/GenBank/DDBJ whole genome shotgun (WGS) entry which is preliminary data.</text>
</comment>
<evidence type="ECO:0000313" key="4">
    <source>
        <dbReference type="EMBL" id="GAA4346053.1"/>
    </source>
</evidence>
<feature type="domain" description="Bacterial sugar transferase" evidence="3">
    <location>
        <begin position="150"/>
        <end position="391"/>
    </location>
</feature>
<dbReference type="InterPro" id="IPR003362">
    <property type="entry name" value="Bact_transf"/>
</dbReference>
<accession>A0ABP8HWD1</accession>
<organism evidence="4 5">
    <name type="scientific">Hymenobacter saemangeumensis</name>
    <dbReference type="NCBI Taxonomy" id="1084522"/>
    <lineage>
        <taxon>Bacteria</taxon>
        <taxon>Pseudomonadati</taxon>
        <taxon>Bacteroidota</taxon>
        <taxon>Cytophagia</taxon>
        <taxon>Cytophagales</taxon>
        <taxon>Hymenobacteraceae</taxon>
        <taxon>Hymenobacter</taxon>
    </lineage>
</organism>
<gene>
    <name evidence="4" type="ORF">GCM10023185_00220</name>
</gene>
<dbReference type="Pfam" id="PF02397">
    <property type="entry name" value="Bac_transf"/>
    <property type="match status" value="1"/>
</dbReference>
<name>A0ABP8HWD1_9BACT</name>
<evidence type="ECO:0000313" key="5">
    <source>
        <dbReference type="Proteomes" id="UP001501153"/>
    </source>
</evidence>
<evidence type="ECO:0000256" key="1">
    <source>
        <dbReference type="ARBA" id="ARBA00006464"/>
    </source>
</evidence>